<accession>A0A7W8HKW5</accession>
<dbReference type="AlphaFoldDB" id="A0A7W8HKW5"/>
<dbReference type="EMBL" id="JACHGA010000001">
    <property type="protein sequence ID" value="MBB5273969.1"/>
    <property type="molecule type" value="Genomic_DNA"/>
</dbReference>
<protein>
    <submittedName>
        <fullName evidence="1">Uncharacterized protein</fullName>
    </submittedName>
</protein>
<name>A0A7W8HKW5_9HYPH</name>
<evidence type="ECO:0000313" key="2">
    <source>
        <dbReference type="Proteomes" id="UP000550895"/>
    </source>
</evidence>
<reference evidence="1 2" key="1">
    <citation type="submission" date="2020-08" db="EMBL/GenBank/DDBJ databases">
        <title>Genomic Encyclopedia of Type Strains, Phase IV (KMG-IV): sequencing the most valuable type-strain genomes for metagenomic binning, comparative biology and taxonomic classification.</title>
        <authorList>
            <person name="Goeker M."/>
        </authorList>
    </citation>
    <scope>NUCLEOTIDE SEQUENCE [LARGE SCALE GENOMIC DNA]</scope>
    <source>
        <strain evidence="1 2">DSM 26376</strain>
    </source>
</reference>
<organism evidence="1 2">
    <name type="scientific">Rhizobium rosettiformans</name>
    <dbReference type="NCBI Taxonomy" id="1368430"/>
    <lineage>
        <taxon>Bacteria</taxon>
        <taxon>Pseudomonadati</taxon>
        <taxon>Pseudomonadota</taxon>
        <taxon>Alphaproteobacteria</taxon>
        <taxon>Hyphomicrobiales</taxon>
        <taxon>Rhizobiaceae</taxon>
        <taxon>Rhizobium/Agrobacterium group</taxon>
        <taxon>Rhizobium</taxon>
    </lineage>
</organism>
<dbReference type="Proteomes" id="UP000550895">
    <property type="component" value="Unassembled WGS sequence"/>
</dbReference>
<proteinExistence type="predicted"/>
<evidence type="ECO:0000313" key="1">
    <source>
        <dbReference type="EMBL" id="MBB5273969.1"/>
    </source>
</evidence>
<sequence length="29" mass="3171">MAEKLLLVLLALMILATLVSAGVQVWQVF</sequence>
<keyword evidence="2" id="KW-1185">Reference proteome</keyword>
<gene>
    <name evidence="1" type="ORF">HNR26_000007</name>
</gene>
<comment type="caution">
    <text evidence="1">The sequence shown here is derived from an EMBL/GenBank/DDBJ whole genome shotgun (WGS) entry which is preliminary data.</text>
</comment>